<dbReference type="Gene3D" id="3.30.160.60">
    <property type="entry name" value="Classic Zinc Finger"/>
    <property type="match status" value="1"/>
</dbReference>
<dbReference type="Pfam" id="PF00643">
    <property type="entry name" value="zf-B_box"/>
    <property type="match status" value="1"/>
</dbReference>
<dbReference type="Proteomes" id="UP000838412">
    <property type="component" value="Chromosome 3"/>
</dbReference>
<dbReference type="SMART" id="SM00184">
    <property type="entry name" value="RING"/>
    <property type="match status" value="2"/>
</dbReference>
<keyword evidence="11" id="KW-1185">Reference proteome</keyword>
<protein>
    <submittedName>
        <fullName evidence="10">TRIM33 protein</fullName>
    </submittedName>
</protein>
<evidence type="ECO:0000313" key="10">
    <source>
        <dbReference type="EMBL" id="CAH1257288.1"/>
    </source>
</evidence>
<dbReference type="SUPFAM" id="SSF57850">
    <property type="entry name" value="RING/U-box"/>
    <property type="match status" value="1"/>
</dbReference>
<feature type="domain" description="B box-type" evidence="9">
    <location>
        <begin position="163"/>
        <end position="204"/>
    </location>
</feature>
<dbReference type="PANTHER" id="PTHR25462">
    <property type="entry name" value="BONUS, ISOFORM C-RELATED"/>
    <property type="match status" value="1"/>
</dbReference>
<dbReference type="PROSITE" id="PS50089">
    <property type="entry name" value="ZF_RING_2"/>
    <property type="match status" value="1"/>
</dbReference>
<dbReference type="PROSITE" id="PS00518">
    <property type="entry name" value="ZF_RING_1"/>
    <property type="match status" value="1"/>
</dbReference>
<accession>A0A8J9ZKS6</accession>
<dbReference type="InterPro" id="IPR013083">
    <property type="entry name" value="Znf_RING/FYVE/PHD"/>
</dbReference>
<feature type="compositionally biased region" description="Polar residues" evidence="7">
    <location>
        <begin position="415"/>
        <end position="438"/>
    </location>
</feature>
<keyword evidence="3" id="KW-0833">Ubl conjugation pathway</keyword>
<dbReference type="InterPro" id="IPR001841">
    <property type="entry name" value="Znf_RING"/>
</dbReference>
<evidence type="ECO:0000256" key="2">
    <source>
        <dbReference type="ARBA" id="ARBA00022771"/>
    </source>
</evidence>
<dbReference type="SUPFAM" id="SSF57845">
    <property type="entry name" value="B-box zinc-binding domain"/>
    <property type="match status" value="1"/>
</dbReference>
<dbReference type="SMART" id="SM00336">
    <property type="entry name" value="BBOX"/>
    <property type="match status" value="2"/>
</dbReference>
<evidence type="ECO:0000259" key="8">
    <source>
        <dbReference type="PROSITE" id="PS50089"/>
    </source>
</evidence>
<feature type="compositionally biased region" description="Basic and acidic residues" evidence="7">
    <location>
        <begin position="375"/>
        <end position="384"/>
    </location>
</feature>
<keyword evidence="1" id="KW-0479">Metal-binding</keyword>
<evidence type="ECO:0000256" key="3">
    <source>
        <dbReference type="ARBA" id="ARBA00022786"/>
    </source>
</evidence>
<feature type="domain" description="B box-type" evidence="9">
    <location>
        <begin position="102"/>
        <end position="149"/>
    </location>
</feature>
<dbReference type="Gene3D" id="4.10.830.40">
    <property type="match status" value="1"/>
</dbReference>
<keyword evidence="4" id="KW-0862">Zinc</keyword>
<dbReference type="OrthoDB" id="1870062at2759"/>
<dbReference type="PANTHER" id="PTHR25462:SF229">
    <property type="entry name" value="TRANSCRIPTION INTERMEDIARY FACTOR 1-BETA"/>
    <property type="match status" value="1"/>
</dbReference>
<evidence type="ECO:0000256" key="6">
    <source>
        <dbReference type="SAM" id="Coils"/>
    </source>
</evidence>
<evidence type="ECO:0000256" key="5">
    <source>
        <dbReference type="PROSITE-ProRule" id="PRU00024"/>
    </source>
</evidence>
<dbReference type="Gene3D" id="3.30.40.10">
    <property type="entry name" value="Zinc/RING finger domain, C3HC4 (zinc finger)"/>
    <property type="match status" value="1"/>
</dbReference>
<evidence type="ECO:0000256" key="4">
    <source>
        <dbReference type="ARBA" id="ARBA00022833"/>
    </source>
</evidence>
<dbReference type="InterPro" id="IPR000315">
    <property type="entry name" value="Znf_B-box"/>
</dbReference>
<dbReference type="GO" id="GO:0008270">
    <property type="term" value="F:zinc ion binding"/>
    <property type="evidence" value="ECO:0007669"/>
    <property type="project" value="UniProtKB-KW"/>
</dbReference>
<name>A0A8J9ZKS6_BRALA</name>
<dbReference type="InterPro" id="IPR003649">
    <property type="entry name" value="Bbox_C"/>
</dbReference>
<dbReference type="Pfam" id="PF22586">
    <property type="entry name" value="ANCHR-like_BBOX"/>
    <property type="match status" value="1"/>
</dbReference>
<feature type="compositionally biased region" description="Polar residues" evidence="7">
    <location>
        <begin position="452"/>
        <end position="482"/>
    </location>
</feature>
<organism evidence="10 11">
    <name type="scientific">Branchiostoma lanceolatum</name>
    <name type="common">Common lancelet</name>
    <name type="synonym">Amphioxus lanceolatum</name>
    <dbReference type="NCBI Taxonomy" id="7740"/>
    <lineage>
        <taxon>Eukaryota</taxon>
        <taxon>Metazoa</taxon>
        <taxon>Chordata</taxon>
        <taxon>Cephalochordata</taxon>
        <taxon>Leptocardii</taxon>
        <taxon>Amphioxiformes</taxon>
        <taxon>Branchiostomatidae</taxon>
        <taxon>Branchiostoma</taxon>
    </lineage>
</organism>
<dbReference type="Pfam" id="PF13445">
    <property type="entry name" value="zf-RING_UBOX"/>
    <property type="match status" value="1"/>
</dbReference>
<dbReference type="PROSITE" id="PS50119">
    <property type="entry name" value="ZF_BBOX"/>
    <property type="match status" value="2"/>
</dbReference>
<feature type="coiled-coil region" evidence="6">
    <location>
        <begin position="212"/>
        <end position="239"/>
    </location>
</feature>
<feature type="region of interest" description="Disordered" evidence="7">
    <location>
        <begin position="375"/>
        <end position="522"/>
    </location>
</feature>
<dbReference type="AlphaFoldDB" id="A0A8J9ZKS6"/>
<sequence>MACVALTQISDDLLQCGICKKDFNRPKLLPCLHSFCENCLTKHLDESPRNGEEYEEVPACLKCPVCSTEVPVPDVDDLQWLKDNHFIVSLANSVEIQKRLIKSDVVCNVCDGGQKATARCLHCEEFLCAECVSAHQRVKLTRDHQVKTLQELKGGKTHDVKTHTTAPCRVHKYEPLKFYCQSCRTLICRDCSAFDHRDHQYDYLTDMVDKIKDCFKDLIQRSEEKLNNFQESSKTLDDAELEVSKKASTADEEIDAATDKLKKELCDYLDEKGLKLKQKVREVHDARQRNLSDQKDSVRLSLSDLGSAAGYAHKILMLGSNFELMDISKEVIDRLQSLLMKSLPKIADDIAKFDFTASEPRFYGLDIGRVVTDTPKKRVSRGESLDSGLGNESIFSSTPPIPEVDENPPMPNGPVLTNGTASPETPGRRTSSTGSVFHTTGEEKSSAGVHSKTGSTSNGPSTPPGQGQTKTSPEPTKPTGTTKLGERRSFSTSNTSVPPMGYGFKSTPLNRSKSASTMESGTTRKSFMNGMGAAGKKAPPACARMLPCGHLCGGDHEPGEDDCSCSQLAAYRLKCGHVERTYCDAETAFCRKCADFVRKVGKAG</sequence>
<evidence type="ECO:0000259" key="9">
    <source>
        <dbReference type="PROSITE" id="PS50119"/>
    </source>
</evidence>
<gene>
    <name evidence="10" type="primary">TRIM33</name>
    <name evidence="10" type="ORF">BLAG_LOCUS15270</name>
</gene>
<keyword evidence="2 5" id="KW-0863">Zinc-finger</keyword>
<dbReference type="InterPro" id="IPR027370">
    <property type="entry name" value="Znf-RING_euk"/>
</dbReference>
<feature type="domain" description="RING-type" evidence="8">
    <location>
        <begin position="16"/>
        <end position="67"/>
    </location>
</feature>
<feature type="compositionally biased region" description="Polar residues" evidence="7">
    <location>
        <begin position="507"/>
        <end position="522"/>
    </location>
</feature>
<proteinExistence type="predicted"/>
<evidence type="ECO:0000256" key="7">
    <source>
        <dbReference type="SAM" id="MobiDB-lite"/>
    </source>
</evidence>
<dbReference type="InterPro" id="IPR017907">
    <property type="entry name" value="Znf_RING_CS"/>
</dbReference>
<evidence type="ECO:0000256" key="1">
    <source>
        <dbReference type="ARBA" id="ARBA00022723"/>
    </source>
</evidence>
<dbReference type="InterPro" id="IPR047153">
    <property type="entry name" value="TRIM45/56/19-like"/>
</dbReference>
<dbReference type="GO" id="GO:0006513">
    <property type="term" value="P:protein monoubiquitination"/>
    <property type="evidence" value="ECO:0007669"/>
    <property type="project" value="TreeGrafter"/>
</dbReference>
<reference evidence="10" key="1">
    <citation type="submission" date="2022-01" db="EMBL/GenBank/DDBJ databases">
        <authorList>
            <person name="Braso-Vives M."/>
        </authorList>
    </citation>
    <scope>NUCLEOTIDE SEQUENCE</scope>
</reference>
<dbReference type="EMBL" id="OV696688">
    <property type="protein sequence ID" value="CAH1257288.1"/>
    <property type="molecule type" value="Genomic_DNA"/>
</dbReference>
<dbReference type="SMART" id="SM00502">
    <property type="entry name" value="BBC"/>
    <property type="match status" value="1"/>
</dbReference>
<dbReference type="GO" id="GO:0061630">
    <property type="term" value="F:ubiquitin protein ligase activity"/>
    <property type="evidence" value="ECO:0007669"/>
    <property type="project" value="TreeGrafter"/>
</dbReference>
<evidence type="ECO:0000313" key="11">
    <source>
        <dbReference type="Proteomes" id="UP000838412"/>
    </source>
</evidence>
<keyword evidence="6" id="KW-0175">Coiled coil</keyword>